<reference evidence="2 3" key="1">
    <citation type="submission" date="2018-05" db="EMBL/GenBank/DDBJ databases">
        <title>Genomic Encyclopedia of Type Strains, Phase IV (KMG-IV): sequencing the most valuable type-strain genomes for metagenomic binning, comparative biology and taxonomic classification.</title>
        <authorList>
            <person name="Goeker M."/>
        </authorList>
    </citation>
    <scope>NUCLEOTIDE SEQUENCE [LARGE SCALE GENOMIC DNA]</scope>
    <source>
        <strain evidence="2 3">DSM 44704</strain>
    </source>
</reference>
<gene>
    <name evidence="2" type="ORF">DFR70_105222</name>
</gene>
<dbReference type="Proteomes" id="UP000247569">
    <property type="component" value="Unassembled WGS sequence"/>
</dbReference>
<name>A0A318K4K1_9NOCA</name>
<proteinExistence type="predicted"/>
<dbReference type="OrthoDB" id="7945987at2"/>
<dbReference type="InterPro" id="IPR036390">
    <property type="entry name" value="WH_DNA-bd_sf"/>
</dbReference>
<dbReference type="InterPro" id="IPR001845">
    <property type="entry name" value="HTH_ArsR_DNA-bd_dom"/>
</dbReference>
<dbReference type="Gene3D" id="1.10.10.10">
    <property type="entry name" value="Winged helix-like DNA-binding domain superfamily/Winged helix DNA-binding domain"/>
    <property type="match status" value="1"/>
</dbReference>
<dbReference type="InterPro" id="IPR011991">
    <property type="entry name" value="ArsR-like_HTH"/>
</dbReference>
<dbReference type="GO" id="GO:0003700">
    <property type="term" value="F:DNA-binding transcription factor activity"/>
    <property type="evidence" value="ECO:0007669"/>
    <property type="project" value="InterPro"/>
</dbReference>
<accession>A0A318K4K1</accession>
<dbReference type="RefSeq" id="WP_040737400.1">
    <property type="nucleotide sequence ID" value="NZ_QJKF01000005.1"/>
</dbReference>
<dbReference type="CDD" id="cd00090">
    <property type="entry name" value="HTH_ARSR"/>
    <property type="match status" value="1"/>
</dbReference>
<evidence type="ECO:0000313" key="3">
    <source>
        <dbReference type="Proteomes" id="UP000247569"/>
    </source>
</evidence>
<keyword evidence="2" id="KW-0238">DNA-binding</keyword>
<dbReference type="GO" id="GO:0003677">
    <property type="term" value="F:DNA binding"/>
    <property type="evidence" value="ECO:0007669"/>
    <property type="project" value="UniProtKB-KW"/>
</dbReference>
<dbReference type="SUPFAM" id="SSF46785">
    <property type="entry name" value="Winged helix' DNA-binding domain"/>
    <property type="match status" value="1"/>
</dbReference>
<feature type="domain" description="HTH arsR-type" evidence="1">
    <location>
        <begin position="16"/>
        <end position="105"/>
    </location>
</feature>
<protein>
    <submittedName>
        <fullName evidence="2">DNA-binding transcriptional ArsR family regulator</fullName>
    </submittedName>
</protein>
<evidence type="ECO:0000313" key="2">
    <source>
        <dbReference type="EMBL" id="PXX64040.1"/>
    </source>
</evidence>
<dbReference type="AlphaFoldDB" id="A0A318K4K1"/>
<organism evidence="2 3">
    <name type="scientific">Nocardia tenerifensis</name>
    <dbReference type="NCBI Taxonomy" id="228006"/>
    <lineage>
        <taxon>Bacteria</taxon>
        <taxon>Bacillati</taxon>
        <taxon>Actinomycetota</taxon>
        <taxon>Actinomycetes</taxon>
        <taxon>Mycobacteriales</taxon>
        <taxon>Nocardiaceae</taxon>
        <taxon>Nocardia</taxon>
    </lineage>
</organism>
<comment type="caution">
    <text evidence="2">The sequence shown here is derived from an EMBL/GenBank/DDBJ whole genome shotgun (WGS) entry which is preliminary data.</text>
</comment>
<sequence length="188" mass="20936">MTPRTGDDMTSAERTALYRTLAHPLRARILAYLGKHGEANSAALATELGESTGSTSYHLRKLAELGLITEIAEKSTGRERWWKSLPFSHTTPDPATMEPAELAAAEHLARLKSGRDIELYLRAVREWAGPQGWAQVQRHGTHLTKDQVVAFMSEYRTLLERYTVDRENAPEGAEPMNIRLFAVPDAPA</sequence>
<dbReference type="SMART" id="SM00418">
    <property type="entry name" value="HTH_ARSR"/>
    <property type="match status" value="1"/>
</dbReference>
<dbReference type="EMBL" id="QJKF01000005">
    <property type="protein sequence ID" value="PXX64040.1"/>
    <property type="molecule type" value="Genomic_DNA"/>
</dbReference>
<evidence type="ECO:0000259" key="1">
    <source>
        <dbReference type="SMART" id="SM00418"/>
    </source>
</evidence>
<dbReference type="Pfam" id="PF12840">
    <property type="entry name" value="HTH_20"/>
    <property type="match status" value="1"/>
</dbReference>
<dbReference type="InterPro" id="IPR036388">
    <property type="entry name" value="WH-like_DNA-bd_sf"/>
</dbReference>
<keyword evidence="3" id="KW-1185">Reference proteome</keyword>